<organism evidence="8 9">
    <name type="scientific">Plasticicumulans acidivorans</name>
    <dbReference type="NCBI Taxonomy" id="886464"/>
    <lineage>
        <taxon>Bacteria</taxon>
        <taxon>Pseudomonadati</taxon>
        <taxon>Pseudomonadota</taxon>
        <taxon>Gammaproteobacteria</taxon>
        <taxon>Candidatus Competibacteraceae</taxon>
        <taxon>Plasticicumulans</taxon>
    </lineage>
</organism>
<comment type="subunit">
    <text evidence="6">The basal body constitutes a major portion of the flagellar organelle and consists of a number of rings mounted on a central rod.</text>
</comment>
<evidence type="ECO:0000256" key="6">
    <source>
        <dbReference type="PIRNR" id="PIRNR002889"/>
    </source>
</evidence>
<dbReference type="PANTHER" id="PTHR30435:SF12">
    <property type="entry name" value="FLAGELLAR BASAL BODY ROD PROTEIN FLGB"/>
    <property type="match status" value="1"/>
</dbReference>
<comment type="function">
    <text evidence="5 6">Structural component of flagellum, the bacterial motility apparatus. Part of the rod structure of flagellar basal body.</text>
</comment>
<dbReference type="AlphaFoldDB" id="A0A317N208"/>
<dbReference type="Proteomes" id="UP000246569">
    <property type="component" value="Unassembled WGS sequence"/>
</dbReference>
<dbReference type="GO" id="GO:0030694">
    <property type="term" value="C:bacterial-type flagellum basal body, rod"/>
    <property type="evidence" value="ECO:0007669"/>
    <property type="project" value="InterPro"/>
</dbReference>
<evidence type="ECO:0000256" key="1">
    <source>
        <dbReference type="ARBA" id="ARBA00004117"/>
    </source>
</evidence>
<dbReference type="GO" id="GO:0071978">
    <property type="term" value="P:bacterial-type flagellum-dependent swarming motility"/>
    <property type="evidence" value="ECO:0007669"/>
    <property type="project" value="TreeGrafter"/>
</dbReference>
<keyword evidence="9" id="KW-1185">Reference proteome</keyword>
<evidence type="ECO:0000256" key="4">
    <source>
        <dbReference type="ARBA" id="ARBA00023143"/>
    </source>
</evidence>
<dbReference type="OrthoDB" id="9788334at2"/>
<dbReference type="InterPro" id="IPR006300">
    <property type="entry name" value="FlgB"/>
</dbReference>
<keyword evidence="4 6" id="KW-0975">Bacterial flagellum</keyword>
<keyword evidence="8" id="KW-0969">Cilium</keyword>
<reference evidence="8 9" key="1">
    <citation type="submission" date="2018-05" db="EMBL/GenBank/DDBJ databases">
        <title>Genomic Encyclopedia of Type Strains, Phase IV (KMG-IV): sequencing the most valuable type-strain genomes for metagenomic binning, comparative biology and taxonomic classification.</title>
        <authorList>
            <person name="Goeker M."/>
        </authorList>
    </citation>
    <scope>NUCLEOTIDE SEQUENCE [LARGE SCALE GENOMIC DNA]</scope>
    <source>
        <strain evidence="8 9">DSM 23606</strain>
    </source>
</reference>
<evidence type="ECO:0000256" key="2">
    <source>
        <dbReference type="ARBA" id="ARBA00009677"/>
    </source>
</evidence>
<evidence type="ECO:0000313" key="8">
    <source>
        <dbReference type="EMBL" id="PWV63323.1"/>
    </source>
</evidence>
<evidence type="ECO:0000313" key="9">
    <source>
        <dbReference type="Proteomes" id="UP000246569"/>
    </source>
</evidence>
<protein>
    <recommendedName>
        <fullName evidence="3 6">Flagellar basal body rod protein FlgB</fullName>
    </recommendedName>
</protein>
<dbReference type="NCBIfam" id="TIGR01396">
    <property type="entry name" value="FlgB"/>
    <property type="match status" value="1"/>
</dbReference>
<dbReference type="EMBL" id="QGTJ01000003">
    <property type="protein sequence ID" value="PWV63323.1"/>
    <property type="molecule type" value="Genomic_DNA"/>
</dbReference>
<dbReference type="InterPro" id="IPR001444">
    <property type="entry name" value="Flag_bb_rod_N"/>
</dbReference>
<comment type="caution">
    <text evidence="8">The sequence shown here is derived from an EMBL/GenBank/DDBJ whole genome shotgun (WGS) entry which is preliminary data.</text>
</comment>
<gene>
    <name evidence="8" type="ORF">C7443_103248</name>
</gene>
<dbReference type="Pfam" id="PF00460">
    <property type="entry name" value="Flg_bb_rod"/>
    <property type="match status" value="1"/>
</dbReference>
<sequence length="130" mass="13624">MAIGFDSSLGVHIAALRLRAQRAEVLAANIANADTPNYSAQDTDFSAALRAAAGQGRLAATASGHIQPGSAGDGRAELLYREPTQPSIDGNTVEPEREKALFSENSVQYAATLRLLGSRIEGLMSAIRGE</sequence>
<dbReference type="PIRSF" id="PIRSF002889">
    <property type="entry name" value="Rod_FlgB"/>
    <property type="match status" value="1"/>
</dbReference>
<keyword evidence="8" id="KW-0282">Flagellum</keyword>
<comment type="subcellular location">
    <subcellularLocation>
        <location evidence="1 6">Bacterial flagellum basal body</location>
    </subcellularLocation>
</comment>
<name>A0A317N208_9GAMM</name>
<feature type="domain" description="Flagellar basal body rod protein N-terminal" evidence="7">
    <location>
        <begin position="11"/>
        <end position="38"/>
    </location>
</feature>
<evidence type="ECO:0000256" key="3">
    <source>
        <dbReference type="ARBA" id="ARBA00014376"/>
    </source>
</evidence>
<evidence type="ECO:0000256" key="5">
    <source>
        <dbReference type="ARBA" id="ARBA00024934"/>
    </source>
</evidence>
<dbReference type="RefSeq" id="WP_110017826.1">
    <property type="nucleotide sequence ID" value="NZ_QGTJ01000003.1"/>
</dbReference>
<accession>A0A317N208</accession>
<dbReference type="PANTHER" id="PTHR30435">
    <property type="entry name" value="FLAGELLAR PROTEIN"/>
    <property type="match status" value="1"/>
</dbReference>
<comment type="similarity">
    <text evidence="2 6">Belongs to the flagella basal body rod proteins family.</text>
</comment>
<keyword evidence="8" id="KW-0966">Cell projection</keyword>
<evidence type="ECO:0000259" key="7">
    <source>
        <dbReference type="Pfam" id="PF00460"/>
    </source>
</evidence>
<proteinExistence type="inferred from homology"/>